<organism evidence="3 4">
    <name type="scientific">Coniochaeta pulveracea</name>
    <dbReference type="NCBI Taxonomy" id="177199"/>
    <lineage>
        <taxon>Eukaryota</taxon>
        <taxon>Fungi</taxon>
        <taxon>Dikarya</taxon>
        <taxon>Ascomycota</taxon>
        <taxon>Pezizomycotina</taxon>
        <taxon>Sordariomycetes</taxon>
        <taxon>Sordariomycetidae</taxon>
        <taxon>Coniochaetales</taxon>
        <taxon>Coniochaetaceae</taxon>
        <taxon>Coniochaeta</taxon>
    </lineage>
</organism>
<keyword evidence="4" id="KW-1185">Reference proteome</keyword>
<feature type="compositionally biased region" description="Basic and acidic residues" evidence="2">
    <location>
        <begin position="7"/>
        <end position="19"/>
    </location>
</feature>
<dbReference type="PANTHER" id="PTHR43591">
    <property type="entry name" value="METHYLTRANSFERASE"/>
    <property type="match status" value="1"/>
</dbReference>
<dbReference type="Proteomes" id="UP000275385">
    <property type="component" value="Unassembled WGS sequence"/>
</dbReference>
<name>A0A420YHZ9_9PEZI</name>
<dbReference type="GO" id="GO:0008168">
    <property type="term" value="F:methyltransferase activity"/>
    <property type="evidence" value="ECO:0007669"/>
    <property type="project" value="TreeGrafter"/>
</dbReference>
<comment type="caution">
    <text evidence="3">The sequence shown here is derived from an EMBL/GenBank/DDBJ whole genome shotgun (WGS) entry which is preliminary data.</text>
</comment>
<evidence type="ECO:0000313" key="4">
    <source>
        <dbReference type="Proteomes" id="UP000275385"/>
    </source>
</evidence>
<dbReference type="CDD" id="cd02440">
    <property type="entry name" value="AdoMet_MTases"/>
    <property type="match status" value="1"/>
</dbReference>
<evidence type="ECO:0000313" key="3">
    <source>
        <dbReference type="EMBL" id="RKU47513.1"/>
    </source>
</evidence>
<proteinExistence type="inferred from homology"/>
<sequence length="331" mass="37790">MDNEAADEGHADQEPDERNGGWTSDYASSVSEASFCSVSSSVNAHVWEYGRRYQIFRYGRYPIPNDDEEFKRETFKHVMFKEMLHGKLYLAPLNETPQKVIDLGTGFGEWAIEFGDAFPSARVLGVDLSPIQPMWLPPNVEFVVDDIEDEWAQDSDFDYVHSRSVFVFLKDAQKVILSAFRNMKPGGWIEFLEFFGQPGCADGTLPTDSPFIKFFDVLRQVFIDVYGFDINIAEKLPAKLEQAGFVNIQHKVYHLPIGDWPKDKHLRTVGVYCREVVEELLSAAAAKPFSDAGIEKTEANELLQEARAVLFNKRVHAYMPAYIIWAQRPER</sequence>
<gene>
    <name evidence="3" type="ORF">DL546_004115</name>
</gene>
<evidence type="ECO:0008006" key="5">
    <source>
        <dbReference type="Google" id="ProtNLM"/>
    </source>
</evidence>
<dbReference type="SUPFAM" id="SSF53335">
    <property type="entry name" value="S-adenosyl-L-methionine-dependent methyltransferases"/>
    <property type="match status" value="1"/>
</dbReference>
<evidence type="ECO:0000256" key="1">
    <source>
        <dbReference type="ARBA" id="ARBA00038158"/>
    </source>
</evidence>
<feature type="region of interest" description="Disordered" evidence="2">
    <location>
        <begin position="1"/>
        <end position="23"/>
    </location>
</feature>
<comment type="similarity">
    <text evidence="1">Belongs to the methyltransferase superfamily. LaeA methyltransferase family.</text>
</comment>
<dbReference type="InterPro" id="IPR029063">
    <property type="entry name" value="SAM-dependent_MTases_sf"/>
</dbReference>
<evidence type="ECO:0000256" key="2">
    <source>
        <dbReference type="SAM" id="MobiDB-lite"/>
    </source>
</evidence>
<reference evidence="3 4" key="1">
    <citation type="submission" date="2018-08" db="EMBL/GenBank/DDBJ databases">
        <title>Draft genome of the lignicolous fungus Coniochaeta pulveracea.</title>
        <authorList>
            <person name="Borstlap C.J."/>
            <person name="De Witt R.N."/>
            <person name="Botha A."/>
            <person name="Volschenk H."/>
        </authorList>
    </citation>
    <scope>NUCLEOTIDE SEQUENCE [LARGE SCALE GENOMIC DNA]</scope>
    <source>
        <strain evidence="3 4">CAB683</strain>
    </source>
</reference>
<dbReference type="Pfam" id="PF13489">
    <property type="entry name" value="Methyltransf_23"/>
    <property type="match status" value="1"/>
</dbReference>
<dbReference type="AlphaFoldDB" id="A0A420YHZ9"/>
<dbReference type="PANTHER" id="PTHR43591:SF10">
    <property type="entry name" value="ABC TRANSMEMBRANE TYPE-1 DOMAIN-CONTAINING PROTEIN-RELATED"/>
    <property type="match status" value="1"/>
</dbReference>
<protein>
    <recommendedName>
        <fullName evidence="5">Methyltransferase domain-containing protein</fullName>
    </recommendedName>
</protein>
<dbReference type="EMBL" id="QVQW01000008">
    <property type="protein sequence ID" value="RKU47513.1"/>
    <property type="molecule type" value="Genomic_DNA"/>
</dbReference>
<dbReference type="Gene3D" id="3.40.50.150">
    <property type="entry name" value="Vaccinia Virus protein VP39"/>
    <property type="match status" value="1"/>
</dbReference>
<accession>A0A420YHZ9</accession>
<dbReference type="OrthoDB" id="2013972at2759"/>